<proteinExistence type="predicted"/>
<organism evidence="2 3">
    <name type="scientific">Paramuricea clavata</name>
    <name type="common">Red gorgonian</name>
    <name type="synonym">Violescent sea-whip</name>
    <dbReference type="NCBI Taxonomy" id="317549"/>
    <lineage>
        <taxon>Eukaryota</taxon>
        <taxon>Metazoa</taxon>
        <taxon>Cnidaria</taxon>
        <taxon>Anthozoa</taxon>
        <taxon>Octocorallia</taxon>
        <taxon>Malacalcyonacea</taxon>
        <taxon>Plexauridae</taxon>
        <taxon>Paramuricea</taxon>
    </lineage>
</organism>
<sequence>MAGDDIDCKCAYLGRQCQQDDVKNCRNCSCLDAGSTKIFYVKKRYGAVCLSRNNIFNAAGFGKKFLIHNPTFEQCVRANIIKLNIIPTKDCTFNHPRQVWFWTPGNLLMNVQTSTCLQTKKTKTNRYLPMTVTQCDSSDLGQKWRCNESRLLWGISFDSPNITHAVRYRDENTPLNARSVNILVSSGNTWTVFPTNNRSVCFASHNE</sequence>
<evidence type="ECO:0000313" key="3">
    <source>
        <dbReference type="Proteomes" id="UP001152795"/>
    </source>
</evidence>
<gene>
    <name evidence="2" type="ORF">PACLA_8A017467</name>
</gene>
<dbReference type="Proteomes" id="UP001152795">
    <property type="component" value="Unassembled WGS sequence"/>
</dbReference>
<evidence type="ECO:0000259" key="1">
    <source>
        <dbReference type="Pfam" id="PF24562"/>
    </source>
</evidence>
<name>A0A7D9IRD7_PARCT</name>
<dbReference type="Pfam" id="PF24562">
    <property type="entry name" value="CysR_MRC2_N"/>
    <property type="match status" value="1"/>
</dbReference>
<feature type="non-terminal residue" evidence="2">
    <location>
        <position position="1"/>
    </location>
</feature>
<dbReference type="Gene3D" id="2.80.10.50">
    <property type="match status" value="1"/>
</dbReference>
<dbReference type="EMBL" id="CACRXK020007142">
    <property type="protein sequence ID" value="CAB4011426.1"/>
    <property type="molecule type" value="Genomic_DNA"/>
</dbReference>
<evidence type="ECO:0000313" key="2">
    <source>
        <dbReference type="EMBL" id="CAB4011426.1"/>
    </source>
</evidence>
<comment type="caution">
    <text evidence="2">The sequence shown here is derived from an EMBL/GenBank/DDBJ whole genome shotgun (WGS) entry which is preliminary data.</text>
</comment>
<dbReference type="InterPro" id="IPR035992">
    <property type="entry name" value="Ricin_B-like_lectins"/>
</dbReference>
<protein>
    <recommendedName>
        <fullName evidence="1">Ricin B lectin domain-containing protein</fullName>
    </recommendedName>
</protein>
<dbReference type="SUPFAM" id="SSF50370">
    <property type="entry name" value="Ricin B-like lectins"/>
    <property type="match status" value="1"/>
</dbReference>
<dbReference type="PROSITE" id="PS50231">
    <property type="entry name" value="RICIN_B_LECTIN"/>
    <property type="match status" value="1"/>
</dbReference>
<dbReference type="AlphaFoldDB" id="A0A7D9IRD7"/>
<accession>A0A7D9IRD7</accession>
<reference evidence="2" key="1">
    <citation type="submission" date="2020-04" db="EMBL/GenBank/DDBJ databases">
        <authorList>
            <person name="Alioto T."/>
            <person name="Alioto T."/>
            <person name="Gomez Garrido J."/>
        </authorList>
    </citation>
    <scope>NUCLEOTIDE SEQUENCE</scope>
    <source>
        <strain evidence="2">A484AB</strain>
    </source>
</reference>
<dbReference type="CDD" id="cd23385">
    <property type="entry name" value="beta-trefoil_Ricin_MRC-like"/>
    <property type="match status" value="1"/>
</dbReference>
<keyword evidence="3" id="KW-1185">Reference proteome</keyword>
<dbReference type="InterPro" id="IPR000772">
    <property type="entry name" value="Ricin_B_lectin"/>
</dbReference>
<feature type="domain" description="Ricin B lectin" evidence="1">
    <location>
        <begin position="63"/>
        <end position="155"/>
    </location>
</feature>